<protein>
    <recommendedName>
        <fullName evidence="6">LPXTG cell wall anchor domain-containing protein</fullName>
    </recommendedName>
</protein>
<evidence type="ECO:0000256" key="2">
    <source>
        <dbReference type="SAM" id="Phobius"/>
    </source>
</evidence>
<keyword evidence="5" id="KW-1185">Reference proteome</keyword>
<feature type="chain" id="PRO_5046091853" description="LPXTG cell wall anchor domain-containing protein" evidence="3">
    <location>
        <begin position="22"/>
        <end position="375"/>
    </location>
</feature>
<feature type="signal peptide" evidence="3">
    <location>
        <begin position="1"/>
        <end position="21"/>
    </location>
</feature>
<evidence type="ECO:0000313" key="5">
    <source>
        <dbReference type="Proteomes" id="UP000824280"/>
    </source>
</evidence>
<organism evidence="4 5">
    <name type="scientific">Qipengyuania psychrotolerans</name>
    <dbReference type="NCBI Taxonomy" id="2867238"/>
    <lineage>
        <taxon>Bacteria</taxon>
        <taxon>Pseudomonadati</taxon>
        <taxon>Pseudomonadota</taxon>
        <taxon>Alphaproteobacteria</taxon>
        <taxon>Sphingomonadales</taxon>
        <taxon>Erythrobacteraceae</taxon>
        <taxon>Qipengyuania</taxon>
    </lineage>
</organism>
<name>A0ABX8ZJF0_9SPHN</name>
<feature type="compositionally biased region" description="Low complexity" evidence="1">
    <location>
        <begin position="93"/>
        <end position="111"/>
    </location>
</feature>
<evidence type="ECO:0000256" key="1">
    <source>
        <dbReference type="SAM" id="MobiDB-lite"/>
    </source>
</evidence>
<dbReference type="RefSeq" id="WP_221423174.1">
    <property type="nucleotide sequence ID" value="NZ_CP081297.1"/>
</dbReference>
<feature type="region of interest" description="Disordered" evidence="1">
    <location>
        <begin position="28"/>
        <end position="157"/>
    </location>
</feature>
<feature type="transmembrane region" description="Helical" evidence="2">
    <location>
        <begin position="165"/>
        <end position="186"/>
    </location>
</feature>
<dbReference type="EMBL" id="CP081297">
    <property type="protein sequence ID" value="QZD87637.1"/>
    <property type="molecule type" value="Genomic_DNA"/>
</dbReference>
<evidence type="ECO:0008006" key="6">
    <source>
        <dbReference type="Google" id="ProtNLM"/>
    </source>
</evidence>
<feature type="compositionally biased region" description="Low complexity" evidence="1">
    <location>
        <begin position="56"/>
        <end position="73"/>
    </location>
</feature>
<keyword evidence="2" id="KW-0812">Transmembrane</keyword>
<keyword evidence="2" id="KW-1133">Transmembrane helix</keyword>
<keyword evidence="2" id="KW-0472">Membrane</keyword>
<proteinExistence type="predicted"/>
<sequence>MIPRISLPLVALVLSAPATLAAQSAQDFQLPPAPTPTPSANVQGPTDVEGGAVPVRPRAIPTETPTPTATVAPTPVPTITPSPIFEAEPSPNPAARTAPAPARGSAAATAPIRDSGPAPSPEQGAPASLPAEDGVQPTATVPPIEPIAPGDPEVAGEAPAPANDFSLWIAGALGLLAALGALFFFWRRSRTNAEPPKIERPTVARREEAPATPVAAGADRGVRISADAIKLTRSFANATLDYRVTLINRTTAALSGVSLAADMVSAHGDLPMEQQVATADQALEQRHMFDRIAPGQSVRYEGKIILPLGQARVIRQGQLALLVPLLRLKLEGAGDEAIIRTFVVGQGTGDGGRVAPFRLDEGPRTWSPIAARALD</sequence>
<accession>A0ABX8ZJF0</accession>
<evidence type="ECO:0000256" key="3">
    <source>
        <dbReference type="SAM" id="SignalP"/>
    </source>
</evidence>
<dbReference type="Proteomes" id="UP000824280">
    <property type="component" value="Chromosome"/>
</dbReference>
<gene>
    <name evidence="4" type="ORF">K3166_02745</name>
</gene>
<keyword evidence="3" id="KW-0732">Signal</keyword>
<reference evidence="4 5" key="1">
    <citation type="submission" date="2021-08" db="EMBL/GenBank/DDBJ databases">
        <title>Comparative Genomics Analysis of the Genus Qipengyuania Reveals Extensive Genetic Diversity and Metabolic Versatility, Including the Description of Fifteen Novel Species.</title>
        <authorList>
            <person name="Liu Y."/>
        </authorList>
    </citation>
    <scope>NUCLEOTIDE SEQUENCE [LARGE SCALE GENOMIC DNA]</scope>
    <source>
        <strain evidence="4 5">1XM2-8</strain>
    </source>
</reference>
<evidence type="ECO:0000313" key="4">
    <source>
        <dbReference type="EMBL" id="QZD87637.1"/>
    </source>
</evidence>